<evidence type="ECO:0000313" key="2">
    <source>
        <dbReference type="Proteomes" id="UP001185927"/>
    </source>
</evidence>
<dbReference type="PANTHER" id="PTHR41287:SF1">
    <property type="entry name" value="PROTEIN YMFN"/>
    <property type="match status" value="1"/>
</dbReference>
<comment type="caution">
    <text evidence="1">The sequence shown here is derived from an EMBL/GenBank/DDBJ whole genome shotgun (WGS) entry which is preliminary data.</text>
</comment>
<evidence type="ECO:0000313" key="1">
    <source>
        <dbReference type="EMBL" id="MDV6267066.1"/>
    </source>
</evidence>
<dbReference type="Pfam" id="PF03237">
    <property type="entry name" value="Terminase_6N"/>
    <property type="match status" value="1"/>
</dbReference>
<reference evidence="1 2" key="1">
    <citation type="submission" date="2023-10" db="EMBL/GenBank/DDBJ databases">
        <title>Development of a sustainable strategy for remediation of hydrocarbon-contaminated territories based on the waste exchange concept.</title>
        <authorList>
            <person name="Krivoruchko A."/>
        </authorList>
    </citation>
    <scope>NUCLEOTIDE SEQUENCE [LARGE SCALE GENOMIC DNA]</scope>
    <source>
        <strain evidence="1 2">IEGM 1203</strain>
    </source>
</reference>
<dbReference type="Proteomes" id="UP001185927">
    <property type="component" value="Unassembled WGS sequence"/>
</dbReference>
<protein>
    <submittedName>
        <fullName evidence="1">Terminase family protein</fullName>
    </submittedName>
</protein>
<dbReference type="Gene3D" id="3.40.50.300">
    <property type="entry name" value="P-loop containing nucleotide triphosphate hydrolases"/>
    <property type="match status" value="1"/>
</dbReference>
<dbReference type="EMBL" id="JAWLKB010000004">
    <property type="protein sequence ID" value="MDV6267066.1"/>
    <property type="molecule type" value="Genomic_DNA"/>
</dbReference>
<gene>
    <name evidence="1" type="ORF">R3Q16_10670</name>
</gene>
<accession>A0ABU4BS67</accession>
<dbReference type="InterPro" id="IPR027417">
    <property type="entry name" value="P-loop_NTPase"/>
</dbReference>
<dbReference type="RefSeq" id="WP_317541276.1">
    <property type="nucleotide sequence ID" value="NZ_JAWLKB010000004.1"/>
</dbReference>
<sequence>MKQSKLRGCTTPRLFSPPLRELTPETSHGFACIAFAEGVLGLTLFPWQKWLLIHALELREDGLYRFRTVIVLVARQNGKTLVMLVLALWHIYVRGSRTVIGTAQDLTNAEKAWAEAVEMAQDVPDLAEEIAQVIKQAGKQSLKLSSKEQYRVAAASRRGARGFSGDLVLLDELREHQSWDAWGASTKTTLARPEAQVWCFSNAGDALSIVLRYLRATVHQALGWPDGNDDEAALGMADDLTEEDLEDGDSLGLFEWSADPKAARNDREAWAQANPSMNYTELVEQVITERSIAAAMRTDPVSVFLTEVLCRWISTADGGPFPEGKWADTLDASARIADDSRRVVAVDVSWDRSMTYVGRGGFGDDGIPVVDIAAARAGTDWAVAWLVEHRERYDAVAIQSSNSPSSSLYDAILTAKLPNGEPANLPLVEWSGPDLSRASGIAYDAVDKGAVKHLPHPGLDGAATTARIKSLGESWVIDRKNSPMDAAPLVTVIEVLWLLGQEQEAPKRSAYEDHDFELL</sequence>
<dbReference type="InterPro" id="IPR005021">
    <property type="entry name" value="Terminase_largesu-like"/>
</dbReference>
<dbReference type="PANTHER" id="PTHR41287">
    <property type="match status" value="1"/>
</dbReference>
<organism evidence="1 2">
    <name type="scientific">Rhodococcus globerulus</name>
    <dbReference type="NCBI Taxonomy" id="33008"/>
    <lineage>
        <taxon>Bacteria</taxon>
        <taxon>Bacillati</taxon>
        <taxon>Actinomycetota</taxon>
        <taxon>Actinomycetes</taxon>
        <taxon>Mycobacteriales</taxon>
        <taxon>Nocardiaceae</taxon>
        <taxon>Rhodococcus</taxon>
    </lineage>
</organism>
<proteinExistence type="predicted"/>
<name>A0ABU4BS67_RHOGO</name>
<keyword evidence="2" id="KW-1185">Reference proteome</keyword>